<dbReference type="EMBL" id="FOGZ01000003">
    <property type="protein sequence ID" value="SER58540.1"/>
    <property type="molecule type" value="Genomic_DNA"/>
</dbReference>
<feature type="transmembrane region" description="Helical" evidence="5">
    <location>
        <begin position="12"/>
        <end position="32"/>
    </location>
</feature>
<dbReference type="PANTHER" id="PTHR23501:SF154">
    <property type="entry name" value="MULTIDRUG-EFFLUX TRANSPORTER RV1634-RELATED"/>
    <property type="match status" value="1"/>
</dbReference>
<dbReference type="RefSeq" id="WP_091967365.1">
    <property type="nucleotide sequence ID" value="NZ_FOGZ01000003.1"/>
</dbReference>
<keyword evidence="3 5" id="KW-1133">Transmembrane helix</keyword>
<sequence length="473" mass="49110">MTFDDAATREPGRGLVAAILIGVLAVAFESYGTLTAMPTAASQFGRLDLYDWAFTIFTTSQVLGIVLAGRACDRIGVIPPLAAGFVLFAVGLFGAGAASSMDLLLAMRAVQGLGGGALNVALMVLVGRAFSDEQRPRLMAVFSFCWVLPSFVGPPVAAFITEHIGWHWVFWGLLPVLAAGLVVGWRPMYRFWRAESIRYAAGDPSEGAAPPFARGRQTPIWAAGAAALGAALVQYAGHRLDLVAIGVGIAGIVALGVAVPAIMPRGFLRAAPGLPSVVASRGLATGAFMTAETYLLLLLTQAHGLSLRQVGFMLSIGSVGWSLGSWLQARPWLALRRDQIVIAGAGSTAVGIALMLACAVWPRLPVGLILSSYGLAGFGMGLTVASTSLAVMTLSRPAELGRWTSSLQVCEGLGNSLVIGIAGSVYAALHTGHAWSTVFGVVYLVPTLAAGLCLLVAIRIGPVHDTPPARSAP</sequence>
<feature type="transmembrane region" description="Helical" evidence="5">
    <location>
        <begin position="243"/>
        <end position="262"/>
    </location>
</feature>
<gene>
    <name evidence="7" type="ORF">SAMN05443377_10352</name>
</gene>
<keyword evidence="4 5" id="KW-0472">Membrane</keyword>
<dbReference type="OrthoDB" id="9778875at2"/>
<feature type="domain" description="Major facilitator superfamily (MFS) profile" evidence="6">
    <location>
        <begin position="15"/>
        <end position="465"/>
    </location>
</feature>
<dbReference type="PANTHER" id="PTHR23501">
    <property type="entry name" value="MAJOR FACILITATOR SUPERFAMILY"/>
    <property type="match status" value="1"/>
</dbReference>
<feature type="transmembrane region" description="Helical" evidence="5">
    <location>
        <begin position="81"/>
        <end position="99"/>
    </location>
</feature>
<dbReference type="GO" id="GO:0005886">
    <property type="term" value="C:plasma membrane"/>
    <property type="evidence" value="ECO:0007669"/>
    <property type="project" value="UniProtKB-SubCell"/>
</dbReference>
<organism evidence="7 8">
    <name type="scientific">Propionibacterium cyclohexanicum</name>
    <dbReference type="NCBI Taxonomy" id="64702"/>
    <lineage>
        <taxon>Bacteria</taxon>
        <taxon>Bacillati</taxon>
        <taxon>Actinomycetota</taxon>
        <taxon>Actinomycetes</taxon>
        <taxon>Propionibacteriales</taxon>
        <taxon>Propionibacteriaceae</taxon>
        <taxon>Propionibacterium</taxon>
    </lineage>
</organism>
<protein>
    <submittedName>
        <fullName evidence="7">Major Facilitator Superfamily protein</fullName>
    </submittedName>
</protein>
<dbReference type="InterPro" id="IPR011701">
    <property type="entry name" value="MFS"/>
</dbReference>
<dbReference type="Gene3D" id="1.20.1720.10">
    <property type="entry name" value="Multidrug resistance protein D"/>
    <property type="match status" value="1"/>
</dbReference>
<evidence type="ECO:0000256" key="2">
    <source>
        <dbReference type="ARBA" id="ARBA00022692"/>
    </source>
</evidence>
<dbReference type="SUPFAM" id="SSF103473">
    <property type="entry name" value="MFS general substrate transporter"/>
    <property type="match status" value="1"/>
</dbReference>
<evidence type="ECO:0000256" key="5">
    <source>
        <dbReference type="SAM" id="Phobius"/>
    </source>
</evidence>
<dbReference type="Gene3D" id="1.20.1250.20">
    <property type="entry name" value="MFS general substrate transporter like domains"/>
    <property type="match status" value="1"/>
</dbReference>
<proteinExistence type="predicted"/>
<reference evidence="7 8" key="1">
    <citation type="submission" date="2016-10" db="EMBL/GenBank/DDBJ databases">
        <authorList>
            <person name="de Groot N.N."/>
        </authorList>
    </citation>
    <scope>NUCLEOTIDE SEQUENCE [LARGE SCALE GENOMIC DNA]</scope>
    <source>
        <strain evidence="7 8">DSM 16859</strain>
    </source>
</reference>
<evidence type="ECO:0000259" key="6">
    <source>
        <dbReference type="PROSITE" id="PS50850"/>
    </source>
</evidence>
<feature type="transmembrane region" description="Helical" evidence="5">
    <location>
        <begin position="368"/>
        <end position="391"/>
    </location>
</feature>
<dbReference type="AlphaFoldDB" id="A0A1H9QDP7"/>
<evidence type="ECO:0000256" key="3">
    <source>
        <dbReference type="ARBA" id="ARBA00022989"/>
    </source>
</evidence>
<name>A0A1H9QDP7_9ACTN</name>
<keyword evidence="2 5" id="KW-0812">Transmembrane</keyword>
<dbReference type="PROSITE" id="PS50850">
    <property type="entry name" value="MFS"/>
    <property type="match status" value="1"/>
</dbReference>
<keyword evidence="8" id="KW-1185">Reference proteome</keyword>
<feature type="transmembrane region" description="Helical" evidence="5">
    <location>
        <begin position="52"/>
        <end position="69"/>
    </location>
</feature>
<feature type="transmembrane region" description="Helical" evidence="5">
    <location>
        <begin position="283"/>
        <end position="304"/>
    </location>
</feature>
<feature type="transmembrane region" description="Helical" evidence="5">
    <location>
        <begin position="340"/>
        <end position="362"/>
    </location>
</feature>
<feature type="transmembrane region" description="Helical" evidence="5">
    <location>
        <begin position="138"/>
        <end position="160"/>
    </location>
</feature>
<feature type="transmembrane region" description="Helical" evidence="5">
    <location>
        <begin position="166"/>
        <end position="185"/>
    </location>
</feature>
<dbReference type="Proteomes" id="UP000198815">
    <property type="component" value="Unassembled WGS sequence"/>
</dbReference>
<evidence type="ECO:0000256" key="1">
    <source>
        <dbReference type="ARBA" id="ARBA00004651"/>
    </source>
</evidence>
<dbReference type="Pfam" id="PF07690">
    <property type="entry name" value="MFS_1"/>
    <property type="match status" value="1"/>
</dbReference>
<evidence type="ECO:0000256" key="4">
    <source>
        <dbReference type="ARBA" id="ARBA00023136"/>
    </source>
</evidence>
<evidence type="ECO:0000313" key="7">
    <source>
        <dbReference type="EMBL" id="SER58540.1"/>
    </source>
</evidence>
<evidence type="ECO:0000313" key="8">
    <source>
        <dbReference type="Proteomes" id="UP000198815"/>
    </source>
</evidence>
<feature type="transmembrane region" description="Helical" evidence="5">
    <location>
        <begin position="412"/>
        <end position="429"/>
    </location>
</feature>
<feature type="transmembrane region" description="Helical" evidence="5">
    <location>
        <begin position="435"/>
        <end position="458"/>
    </location>
</feature>
<feature type="transmembrane region" description="Helical" evidence="5">
    <location>
        <begin position="105"/>
        <end position="126"/>
    </location>
</feature>
<comment type="subcellular location">
    <subcellularLocation>
        <location evidence="1">Cell membrane</location>
        <topology evidence="1">Multi-pass membrane protein</topology>
    </subcellularLocation>
</comment>
<dbReference type="STRING" id="64702.SAMN05443377_10352"/>
<dbReference type="GO" id="GO:0022857">
    <property type="term" value="F:transmembrane transporter activity"/>
    <property type="evidence" value="ECO:0007669"/>
    <property type="project" value="InterPro"/>
</dbReference>
<dbReference type="InterPro" id="IPR020846">
    <property type="entry name" value="MFS_dom"/>
</dbReference>
<dbReference type="InterPro" id="IPR036259">
    <property type="entry name" value="MFS_trans_sf"/>
</dbReference>
<accession>A0A1H9QDP7</accession>
<feature type="transmembrane region" description="Helical" evidence="5">
    <location>
        <begin position="310"/>
        <end position="328"/>
    </location>
</feature>